<proteinExistence type="predicted"/>
<accession>A0AAC8Q4S3</accession>
<name>A0AAC8Q4S3_9BACT</name>
<dbReference type="InterPro" id="IPR008993">
    <property type="entry name" value="TIMP-like_OB-fold"/>
</dbReference>
<reference evidence="2 4" key="1">
    <citation type="submission" date="2015-05" db="EMBL/GenBank/DDBJ databases">
        <title>Genome assembly of Archangium gephyra DSM 2261.</title>
        <authorList>
            <person name="Sharma G."/>
            <person name="Subramanian S."/>
        </authorList>
    </citation>
    <scope>NUCLEOTIDE SEQUENCE [LARGE SCALE GENOMIC DNA]</scope>
    <source>
        <strain evidence="2 4">DSM 2261</strain>
    </source>
</reference>
<dbReference type="Proteomes" id="UP000035579">
    <property type="component" value="Chromosome"/>
</dbReference>
<dbReference type="SUPFAM" id="SSF50242">
    <property type="entry name" value="TIMP-like"/>
    <property type="match status" value="1"/>
</dbReference>
<sequence length="229" mass="24594">MRLSALLVLSWLLAAWPTPANACSCMPESGDPATALRRARDGADAIFHGRVVSIERGGGFLGLFGKRGLEATLEVIERFKGPVASKLVLPTGNGGACEYPFKVGDEYLVYASEYEGRLVTSLCSRTRPISPGNLELHWLRTGTLPLVPVALQRERVLEAKSRTTGWGPKENLQAAACSWYAPDRALCQLQEALQPLAPGAPASPLLRCTPMPERPGTYQCVVLPGDAAP</sequence>
<dbReference type="Proteomes" id="UP000256345">
    <property type="component" value="Unassembled WGS sequence"/>
</dbReference>
<evidence type="ECO:0008006" key="6">
    <source>
        <dbReference type="Google" id="ProtNLM"/>
    </source>
</evidence>
<organism evidence="2 4">
    <name type="scientific">Archangium gephyra</name>
    <dbReference type="NCBI Taxonomy" id="48"/>
    <lineage>
        <taxon>Bacteria</taxon>
        <taxon>Pseudomonadati</taxon>
        <taxon>Myxococcota</taxon>
        <taxon>Myxococcia</taxon>
        <taxon>Myxococcales</taxon>
        <taxon>Cystobacterineae</taxon>
        <taxon>Archangiaceae</taxon>
        <taxon>Archangium</taxon>
    </lineage>
</organism>
<dbReference type="AlphaFoldDB" id="A0AAC8Q4S3"/>
<gene>
    <name evidence="2" type="ORF">AA314_02582</name>
    <name evidence="3" type="ORF">ATI61_112215</name>
</gene>
<feature type="signal peptide" evidence="1">
    <location>
        <begin position="1"/>
        <end position="22"/>
    </location>
</feature>
<evidence type="ECO:0000256" key="1">
    <source>
        <dbReference type="SAM" id="SignalP"/>
    </source>
</evidence>
<dbReference type="EMBL" id="QUMU01000012">
    <property type="protein sequence ID" value="REG26120.1"/>
    <property type="molecule type" value="Genomic_DNA"/>
</dbReference>
<reference evidence="3 5" key="2">
    <citation type="submission" date="2018-08" db="EMBL/GenBank/DDBJ databases">
        <title>Genomic Encyclopedia of Archaeal and Bacterial Type Strains, Phase II (KMG-II): from individual species to whole genera.</title>
        <authorList>
            <person name="Goeker M."/>
        </authorList>
    </citation>
    <scope>NUCLEOTIDE SEQUENCE [LARGE SCALE GENOMIC DNA]</scope>
    <source>
        <strain evidence="3 5">DSM 2261</strain>
    </source>
</reference>
<evidence type="ECO:0000313" key="3">
    <source>
        <dbReference type="EMBL" id="REG26120.1"/>
    </source>
</evidence>
<evidence type="ECO:0000313" key="5">
    <source>
        <dbReference type="Proteomes" id="UP000256345"/>
    </source>
</evidence>
<evidence type="ECO:0000313" key="2">
    <source>
        <dbReference type="EMBL" id="AKJ00956.1"/>
    </source>
</evidence>
<keyword evidence="1" id="KW-0732">Signal</keyword>
<dbReference type="KEGG" id="age:AA314_02582"/>
<dbReference type="EMBL" id="CP011509">
    <property type="protein sequence ID" value="AKJ00956.1"/>
    <property type="molecule type" value="Genomic_DNA"/>
</dbReference>
<feature type="chain" id="PRO_5042015597" description="Ig-like domain-containing protein" evidence="1">
    <location>
        <begin position="23"/>
        <end position="229"/>
    </location>
</feature>
<protein>
    <recommendedName>
        <fullName evidence="6">Ig-like domain-containing protein</fullName>
    </recommendedName>
</protein>
<evidence type="ECO:0000313" key="4">
    <source>
        <dbReference type="Proteomes" id="UP000035579"/>
    </source>
</evidence>
<dbReference type="Gene3D" id="2.40.50.120">
    <property type="match status" value="1"/>
</dbReference>
<dbReference type="RefSeq" id="WP_147333132.1">
    <property type="nucleotide sequence ID" value="NZ_CP011509.1"/>
</dbReference>
<keyword evidence="5" id="KW-1185">Reference proteome</keyword>